<feature type="signal peptide" evidence="3">
    <location>
        <begin position="1"/>
        <end position="18"/>
    </location>
</feature>
<comment type="similarity">
    <text evidence="1">Belongs to the protease inhibitor I39 (alpha-2-macroglobulin) family. Bacterial alpha-2-macroglobulin subfamily.</text>
</comment>
<dbReference type="RefSeq" id="WP_012929946.1">
    <property type="nucleotide sequence ID" value="NC_013730.1"/>
</dbReference>
<dbReference type="InterPro" id="IPR008969">
    <property type="entry name" value="CarboxyPept-like_regulatory"/>
</dbReference>
<proteinExistence type="inferred from homology"/>
<name>D2QFY7_SPILD</name>
<evidence type="ECO:0000313" key="5">
    <source>
        <dbReference type="EMBL" id="ADB41450.1"/>
    </source>
</evidence>
<evidence type="ECO:0000313" key="6">
    <source>
        <dbReference type="Proteomes" id="UP000002028"/>
    </source>
</evidence>
<protein>
    <submittedName>
        <fullName evidence="5">Alpha-2-macroglobulin domain protein</fullName>
    </submittedName>
</protein>
<accession>D2QFY7</accession>
<dbReference type="SMART" id="SM01360">
    <property type="entry name" value="A2M"/>
    <property type="match status" value="1"/>
</dbReference>
<dbReference type="InterPro" id="IPR041246">
    <property type="entry name" value="Bact_MG10"/>
</dbReference>
<dbReference type="Gene3D" id="2.60.40.1120">
    <property type="entry name" value="Carboxypeptidase-like, regulatory domain"/>
    <property type="match status" value="1"/>
</dbReference>
<feature type="compositionally biased region" description="Polar residues" evidence="2">
    <location>
        <begin position="145"/>
        <end position="156"/>
    </location>
</feature>
<dbReference type="SUPFAM" id="SSF48239">
    <property type="entry name" value="Terpenoid cyclases/Protein prenyltransferases"/>
    <property type="match status" value="1"/>
</dbReference>
<dbReference type="Pfam" id="PF00207">
    <property type="entry name" value="A2M"/>
    <property type="match status" value="1"/>
</dbReference>
<gene>
    <name evidence="5" type="ordered locus">Slin_5484</name>
</gene>
<feature type="chain" id="PRO_5003035508" evidence="3">
    <location>
        <begin position="19"/>
        <end position="2173"/>
    </location>
</feature>
<dbReference type="Proteomes" id="UP000002028">
    <property type="component" value="Chromosome"/>
</dbReference>
<sequence length="2173" mass="242417">MHTYLSFFFVLVAMAASAQNRPQPNYTRDWKRADSLVAKGLPKSALYIANRIYKEAKAQKNYPQVAKAAMARQVFRSFSDEDSYVELVRSLNTDIQDTPEPAKSVLQSVLADIYWQYFQQNRYKFYSRATTGRATGGKVAAGKPSQGNKATETPADSTDADFTTCDAPHLIGVITSAYLASVHDKALLQKTPVAEYDVLIDKGDADARPLRPTLYDLLAHRAIGFFQNTEPDLLKPVFKFELNQPAFFAGPAEFAKLSIQSQDSLSGRYQALLLYQQLVAFHLSDTNPDALADVDALRLAFVHRHSVLPDKDTLYQQTLEKQITIYKGKPAEAVYGYQLAQFLSGRGAPVRPLDEDEDASETKPDPFRWNRKRAADICRDLIKRFPNTLARKQADVLLTQLLASSYSVQIESVNVPEKPFRALVNYQNTPTITYRVIRLSLAEVQEPLNRSDNWEEQRKRRLSKWLKRPVAIEKSVVLPDDGDLNGHSVEIPVAGLPVGQYALVVTTGNTFSETSEHTQLSLFTVSALSYLARQDNRSDKPQTLSVMNRTTGAPMPNVSVTLVDVENFRLTTPKKAFMTDANGLLALSEKETPAAQQFGYLMVSGRDTLLSGTLYNYNYPPQPEREQTHARLFTDRAIYRPGQPIYVKGLLYGGKANQYAVLANEEVDVEFLDQNGERIAEKTLKTNEFGTFEATFTAPVGRLTGAMTISTDDGSVSIRVEEYKRPTFEVKVDPIKQSFKLEQIVTLSASAKTFSGAVVDGAEVRYRVVRSLRPRWEWWYGYRGSGRPVSQAEIASGTAQTDAQGNVRITFPATPDREQARETNPVFDFELTIDVTDRAGETRTATKTLRIGYSAIQISLGIPPQLESNTPATFPVTITNQSGEKVAAKGQLIVYRLQPPARHLRNRLWSRPDRQFLNREEFERLFPNDLYANENDPRYWPKGDVVQQQTITSPADSLVKPDLSHYTPGVYVAELTVTDANGETAKELAFFAVVNDKQPTASARPENWVQVRKATAEPGEEAVFWVGNSRPGELNWVLMSVEENQTIVRNEWLKIEDRPRRVTLPVTEKQRGGFAVHFAMVQNGRLYEKSQTITVPFTNKELKIETQTFRNKLKPGEREEWTLKISGLDKKPAELVATLYDASLDIFDRLNWQTSFYQPYSPAFGSWASQAFGVQGSQALAYRYRPQPTAPERQYDQLNWLGYRFSIYGSRPFGLAPLKVSNDAIRISISRTGKTITGTATYKDGSVAPGISVLVKGTDKGAVSDALGKFSINTAPTSKEVTLIFSWVGYKAQEVVLAQKSKSFQLMPDAMALNEVVVTAYSTQSRREVTGAVAKMAAPMAAATLNQFISNDLSLAPAQAGSGSPGQQPVVPITPRKNFSETAFFMPQMQTDKDGRLVLRFTMPEALTRWRLLAFAHTKDMKTGMLEREIITQKELMITANAPRFFREGDTIRVSARINNLSDKSLSVLASLSLLDALTGEPIHQKLKLTNPQTNVLVAAGQGQAVGWTLIVPANLDAVTCRLTAQSGSFTDGEEFTVPVLPNRMLVTDTKPFWVNGKETKSFTLKPLANLNPELPVQHERLTVEVTSNPSWYALQSLPYLMEYRYECAEQLFSRLYANSLAAHIVGSKPAFKQVIAEWQKTRNAGPPPRNPLQSNEELKAVTLENSPWLADARLETERQAKLGQLLDANRMESEQVQAFEKLKQLQTAGGGFRWFGGMEPDLSMTLHILSGLGHLQKLGVKFPADLQTKLTDMQSSAIQYVDGKMKQWVTEQKKLEEQKKGKLVGEWYFSATQYLYARSFYLDQPVDKDVLAYLKPQVANNWLAQSLQGQALSAMALNRFGDTKTAAGILQSLLEHSKMSEEMGLYWPDNTSGLYWYQTPIETQAYLIEMIDEVGHTPQGMACFDWLGQQSKRTLGPQIVVDEMKRWLLRQKQTQSWSSTKATTEAVYALLLRGSDWLGTGVSTQVTLGGKSIQNRVSKSDAITGYEKVTYAASEIKPEMGAIQITKTSDGPAWGALYWQHFEPLDQVMPGSAGLSVQKTLYVQRDSPGGPVISTVASQSALKPGDLVKVRLVLKTDRAMEYVHLKDGRASGFEPVAALSGYKYQNGLGYYESPRDASTDFFMNYLPVGTHVFEYDLRVAQSGDFSAGVATVQCFYAPEFSAHSAGERVRVK</sequence>
<feature type="region of interest" description="Disordered" evidence="2">
    <location>
        <begin position="135"/>
        <end position="157"/>
    </location>
</feature>
<keyword evidence="3" id="KW-0732">Signal</keyword>
<evidence type="ECO:0000256" key="1">
    <source>
        <dbReference type="ARBA" id="ARBA00010556"/>
    </source>
</evidence>
<dbReference type="EMBL" id="CP001769">
    <property type="protein sequence ID" value="ADB41450.1"/>
    <property type="molecule type" value="Genomic_DNA"/>
</dbReference>
<dbReference type="eggNOG" id="COG2373">
    <property type="taxonomic scope" value="Bacteria"/>
</dbReference>
<dbReference type="HOGENOM" id="CLU_001849_0_0_10"/>
<dbReference type="InterPro" id="IPR002890">
    <property type="entry name" value="MG2"/>
</dbReference>
<dbReference type="InterPro" id="IPR008930">
    <property type="entry name" value="Terpenoid_cyclase/PrenylTrfase"/>
</dbReference>
<organism evidence="5 6">
    <name type="scientific">Spirosoma linguale (strain ATCC 33905 / DSM 74 / LMG 10896 / Claus 1)</name>
    <dbReference type="NCBI Taxonomy" id="504472"/>
    <lineage>
        <taxon>Bacteria</taxon>
        <taxon>Pseudomonadati</taxon>
        <taxon>Bacteroidota</taxon>
        <taxon>Cytophagia</taxon>
        <taxon>Cytophagales</taxon>
        <taxon>Cytophagaceae</taxon>
        <taxon>Spirosoma</taxon>
    </lineage>
</organism>
<evidence type="ECO:0000256" key="2">
    <source>
        <dbReference type="SAM" id="MobiDB-lite"/>
    </source>
</evidence>
<dbReference type="Pfam" id="PF17973">
    <property type="entry name" value="bMG10"/>
    <property type="match status" value="1"/>
</dbReference>
<dbReference type="PANTHER" id="PTHR40094:SF1">
    <property type="entry name" value="UBIQUITIN DOMAIN-CONTAINING PROTEIN"/>
    <property type="match status" value="1"/>
</dbReference>
<dbReference type="InterPro" id="IPR001599">
    <property type="entry name" value="Macroglobln_a2"/>
</dbReference>
<dbReference type="Gene3D" id="2.60.40.1930">
    <property type="match status" value="1"/>
</dbReference>
<dbReference type="Gene3D" id="1.50.10.20">
    <property type="match status" value="1"/>
</dbReference>
<evidence type="ECO:0000259" key="4">
    <source>
        <dbReference type="SMART" id="SM01360"/>
    </source>
</evidence>
<evidence type="ECO:0000256" key="3">
    <source>
        <dbReference type="SAM" id="SignalP"/>
    </source>
</evidence>
<dbReference type="SUPFAM" id="SSF49464">
    <property type="entry name" value="Carboxypeptidase regulatory domain-like"/>
    <property type="match status" value="1"/>
</dbReference>
<reference evidence="5 6" key="1">
    <citation type="journal article" date="2010" name="Stand. Genomic Sci.">
        <title>Complete genome sequence of Spirosoma linguale type strain (1).</title>
        <authorList>
            <person name="Lail K."/>
            <person name="Sikorski J."/>
            <person name="Saunders E."/>
            <person name="Lapidus A."/>
            <person name="Glavina Del Rio T."/>
            <person name="Copeland A."/>
            <person name="Tice H."/>
            <person name="Cheng J.-F."/>
            <person name="Lucas S."/>
            <person name="Nolan M."/>
            <person name="Bruce D."/>
            <person name="Goodwin L."/>
            <person name="Pitluck S."/>
            <person name="Ivanova N."/>
            <person name="Mavromatis K."/>
            <person name="Ovchinnikova G."/>
            <person name="Pati A."/>
            <person name="Chen A."/>
            <person name="Palaniappan K."/>
            <person name="Land M."/>
            <person name="Hauser L."/>
            <person name="Chang Y.-J."/>
            <person name="Jeffries C.D."/>
            <person name="Chain P."/>
            <person name="Brettin T."/>
            <person name="Detter J.C."/>
            <person name="Schuetze A."/>
            <person name="Rohde M."/>
            <person name="Tindall B.J."/>
            <person name="Goeker M."/>
            <person name="Bristow J."/>
            <person name="Eisen J.A."/>
            <person name="Markowitz V."/>
            <person name="Hugenholtz P."/>
            <person name="Kyrpides N.C."/>
            <person name="Klenk H.-P."/>
            <person name="Chen F."/>
        </authorList>
    </citation>
    <scope>NUCLEOTIDE SEQUENCE [LARGE SCALE GENOMIC DNA]</scope>
    <source>
        <strain evidence="6">ATCC 33905 / DSM 74 / LMG 10896 / Claus 1</strain>
    </source>
</reference>
<dbReference type="GO" id="GO:0004866">
    <property type="term" value="F:endopeptidase inhibitor activity"/>
    <property type="evidence" value="ECO:0007669"/>
    <property type="project" value="InterPro"/>
</dbReference>
<dbReference type="STRING" id="504472.Slin_5484"/>
<dbReference type="KEGG" id="sli:Slin_5484"/>
<dbReference type="PANTHER" id="PTHR40094">
    <property type="entry name" value="ALPHA-2-MACROGLOBULIN HOMOLOG"/>
    <property type="match status" value="1"/>
</dbReference>
<dbReference type="Pfam" id="PF01835">
    <property type="entry name" value="MG2"/>
    <property type="match status" value="1"/>
</dbReference>
<feature type="domain" description="Alpha-2-macroglobulin" evidence="4">
    <location>
        <begin position="1382"/>
        <end position="1472"/>
    </location>
</feature>
<dbReference type="InterPro" id="IPR051802">
    <property type="entry name" value="YfhM-like"/>
</dbReference>
<keyword evidence="6" id="KW-1185">Reference proteome</keyword>
<dbReference type="Pfam" id="PF13715">
    <property type="entry name" value="CarbopepD_reg_2"/>
    <property type="match status" value="1"/>
</dbReference>